<proteinExistence type="predicted"/>
<keyword evidence="1" id="KW-0255">Endonuclease</keyword>
<evidence type="ECO:0000313" key="1">
    <source>
        <dbReference type="EMBL" id="MDC5697350.1"/>
    </source>
</evidence>
<sequence>MLDGAAALLASGLTAFQPTRIDVSIPRNNRRHDVPGVTRHHRSTMPPVLDVGVPRVRPEWAAIHAAQWAASDRQAALLLCLPLQQRLVRPERVLEAWHLTPRGPRHAFLDVVLGDICDGAQSLGELDFAALCRDRGLPEPSRQVVRTLPGGRVYLDVAWEELGLVVEIDGGHHALALSPVDDALRQNDVVLTGDRVLRIPVLGLRLRPDAFLDQVERAHALARGAAA</sequence>
<keyword evidence="1" id="KW-0540">Nuclease</keyword>
<comment type="caution">
    <text evidence="1">The sequence shown here is derived from an EMBL/GenBank/DDBJ whole genome shotgun (WGS) entry which is preliminary data.</text>
</comment>
<dbReference type="Proteomes" id="UP001150259">
    <property type="component" value="Unassembled WGS sequence"/>
</dbReference>
<dbReference type="EMBL" id="JAPFQL010000032">
    <property type="protein sequence ID" value="MDC5697350.1"/>
    <property type="molecule type" value="Genomic_DNA"/>
</dbReference>
<protein>
    <submittedName>
        <fullName evidence="1">Endonuclease domain-containing protein</fullName>
    </submittedName>
</protein>
<keyword evidence="1" id="KW-0378">Hydrolase</keyword>
<accession>A0ABT5GHI4</accession>
<reference evidence="1 2" key="1">
    <citation type="submission" date="2022-11" db="EMBL/GenBank/DDBJ databases">
        <title>Anaerobic phenanthrene biodegradation by a DNRA strain PheN6.</title>
        <authorList>
            <person name="Zhang Z."/>
        </authorList>
    </citation>
    <scope>NUCLEOTIDE SEQUENCE [LARGE SCALE GENOMIC DNA]</scope>
    <source>
        <strain evidence="1 2">PheN6</strain>
    </source>
</reference>
<keyword evidence="2" id="KW-1185">Reference proteome</keyword>
<name>A0ABT5GHI4_9MICO</name>
<dbReference type="RefSeq" id="WP_272461928.1">
    <property type="nucleotide sequence ID" value="NZ_JAPFQL010000032.1"/>
</dbReference>
<evidence type="ECO:0000313" key="2">
    <source>
        <dbReference type="Proteomes" id="UP001150259"/>
    </source>
</evidence>
<gene>
    <name evidence="1" type="ORF">OO014_08790</name>
</gene>
<organism evidence="1 2">
    <name type="scientific">Intrasporangium calvum</name>
    <dbReference type="NCBI Taxonomy" id="53358"/>
    <lineage>
        <taxon>Bacteria</taxon>
        <taxon>Bacillati</taxon>
        <taxon>Actinomycetota</taxon>
        <taxon>Actinomycetes</taxon>
        <taxon>Micrococcales</taxon>
        <taxon>Intrasporangiaceae</taxon>
        <taxon>Intrasporangium</taxon>
    </lineage>
</organism>
<dbReference type="GO" id="GO:0004519">
    <property type="term" value="F:endonuclease activity"/>
    <property type="evidence" value="ECO:0007669"/>
    <property type="project" value="UniProtKB-KW"/>
</dbReference>